<evidence type="ECO:0000256" key="1">
    <source>
        <dbReference type="SAM" id="MobiDB-lite"/>
    </source>
</evidence>
<proteinExistence type="predicted"/>
<name>A0A319BS19_ASPVC</name>
<keyword evidence="2" id="KW-1133">Transmembrane helix</keyword>
<keyword evidence="2" id="KW-0812">Transmembrane</keyword>
<sequence>MHNHHHHHQALHGTQLQGRSMARRPSLVPRDRLPLLAMRETPTLARREPLPSTDSSSATSSSASSGTKPTSTLTTTTLPVVLGAVVPIVIAIGILLYLHRRNVKKLRNEDANDKHKSLDFGLDLAPTNGAMPMQQAEKADRNAAHNKGISLDIGPSPYLLPPGLHNSRESLASMSRSIGDGDDDKYRHVGSFLGDNASLRSHSRGPHDDAASFTGSTRRAALGDDMNQGLLRNAQRMSRSSPPLYNTQSGERNAESPASSDHERDHGFQLDLPRSPSPVHVPGMAISEPHTTGNEAGFAGDHAVTETSAKQKRLSHMPQYTNMTLPSDHGLDHDVDSAPAPQHHVNLPPLHDPLSLHLDPSPAPVQTASMSTPRISLPVSDAASDYGDARRSTIPAVNVQDVTSATSYEDGPQHPDVPAVLAEEPPRGQNTGLDASRRDTRRMTFGLRPLPPEDPSEDPEQRANRIRSFYKEYFDENKNGRETMYHDYVPDYYGEEAYAYDPTMGDQFGAVPAPFAEPVTRRAMTPPPRAPPRFQGAARHMARGSDGGFNSGFQSPGPRAFSSASNRMPGPPKPRKPVPPPSPLQILPTPHMLNDDSIMSAIEYAPSNHFKDQKEGRPGTPLGGLQPFSPAVPVHSPLVSAFDDLSALPSAHALRKSGAYDTLDFAPPPRFKNDTASDAGSIRSNGTGISSTHLHNIRTGAYRVSRLPADTVGTKDDLMSNLRPKWDMRQ</sequence>
<feature type="region of interest" description="Disordered" evidence="1">
    <location>
        <begin position="1"/>
        <end position="73"/>
    </location>
</feature>
<feature type="region of interest" description="Disordered" evidence="1">
    <location>
        <begin position="233"/>
        <end position="298"/>
    </location>
</feature>
<dbReference type="PANTHER" id="PTHR42088">
    <property type="entry name" value="YALI0F10131P"/>
    <property type="match status" value="1"/>
</dbReference>
<keyword evidence="4" id="KW-1185">Reference proteome</keyword>
<gene>
    <name evidence="3" type="ORF">BO88DRAFT_110643</name>
</gene>
<feature type="region of interest" description="Disordered" evidence="1">
    <location>
        <begin position="391"/>
        <end position="435"/>
    </location>
</feature>
<evidence type="ECO:0000256" key="2">
    <source>
        <dbReference type="SAM" id="Phobius"/>
    </source>
</evidence>
<dbReference type="OrthoDB" id="5417135at2759"/>
<feature type="compositionally biased region" description="Polar residues" evidence="1">
    <location>
        <begin position="235"/>
        <end position="259"/>
    </location>
</feature>
<dbReference type="AlphaFoldDB" id="A0A319BS19"/>
<reference evidence="3" key="1">
    <citation type="submission" date="2016-12" db="EMBL/GenBank/DDBJ databases">
        <title>The genomes of Aspergillus section Nigri reveals drivers in fungal speciation.</title>
        <authorList>
            <consortium name="DOE Joint Genome Institute"/>
            <person name="Vesth T.C."/>
            <person name="Nybo J."/>
            <person name="Theobald S."/>
            <person name="Brandl J."/>
            <person name="Frisvad J.C."/>
            <person name="Nielsen K.F."/>
            <person name="Lyhne E.K."/>
            <person name="Kogle M.E."/>
            <person name="Kuo A."/>
            <person name="Riley R."/>
            <person name="Clum A."/>
            <person name="Nolan M."/>
            <person name="Lipzen A."/>
            <person name="Salamov A."/>
            <person name="Henrissat B."/>
            <person name="Wiebenga A."/>
            <person name="De Vries R.P."/>
            <person name="Grigoriev I.V."/>
            <person name="Mortensen U.H."/>
            <person name="Andersen M.R."/>
            <person name="Baker S.E."/>
        </authorList>
    </citation>
    <scope>NUCLEOTIDE SEQUENCE [LARGE SCALE GENOMIC DNA]</scope>
    <source>
        <strain evidence="3">CBS 113365</strain>
    </source>
</reference>
<dbReference type="Proteomes" id="UP000248405">
    <property type="component" value="Unassembled WGS sequence"/>
</dbReference>
<evidence type="ECO:0000313" key="4">
    <source>
        <dbReference type="Proteomes" id="UP000248405"/>
    </source>
</evidence>
<feature type="compositionally biased region" description="Low complexity" evidence="1">
    <location>
        <begin position="52"/>
        <end position="73"/>
    </location>
</feature>
<dbReference type="PANTHER" id="PTHR42088:SF1">
    <property type="entry name" value="YALI0F10131P"/>
    <property type="match status" value="1"/>
</dbReference>
<dbReference type="RefSeq" id="XP_025567804.1">
    <property type="nucleotide sequence ID" value="XM_025701268.1"/>
</dbReference>
<feature type="region of interest" description="Disordered" evidence="1">
    <location>
        <begin position="540"/>
        <end position="592"/>
    </location>
</feature>
<keyword evidence="2" id="KW-0472">Membrane</keyword>
<accession>A0A319BS19</accession>
<dbReference type="EMBL" id="KZ821615">
    <property type="protein sequence ID" value="PYH74010.1"/>
    <property type="molecule type" value="Genomic_DNA"/>
</dbReference>
<feature type="transmembrane region" description="Helical" evidence="2">
    <location>
        <begin position="78"/>
        <end position="98"/>
    </location>
</feature>
<protein>
    <submittedName>
        <fullName evidence="3">Uncharacterized protein</fullName>
    </submittedName>
</protein>
<feature type="compositionally biased region" description="Pro residues" evidence="1">
    <location>
        <begin position="569"/>
        <end position="583"/>
    </location>
</feature>
<dbReference type="GeneID" id="37205860"/>
<feature type="compositionally biased region" description="Basic residues" evidence="1">
    <location>
        <begin position="1"/>
        <end position="10"/>
    </location>
</feature>
<organism evidence="3 4">
    <name type="scientific">Aspergillus vadensis (strain CBS 113365 / IMI 142717 / IBT 24658)</name>
    <dbReference type="NCBI Taxonomy" id="1448311"/>
    <lineage>
        <taxon>Eukaryota</taxon>
        <taxon>Fungi</taxon>
        <taxon>Dikarya</taxon>
        <taxon>Ascomycota</taxon>
        <taxon>Pezizomycotina</taxon>
        <taxon>Eurotiomycetes</taxon>
        <taxon>Eurotiomycetidae</taxon>
        <taxon>Eurotiales</taxon>
        <taxon>Aspergillaceae</taxon>
        <taxon>Aspergillus</taxon>
        <taxon>Aspergillus subgen. Circumdati</taxon>
    </lineage>
</organism>
<evidence type="ECO:0000313" key="3">
    <source>
        <dbReference type="EMBL" id="PYH74010.1"/>
    </source>
</evidence>